<dbReference type="RefSeq" id="WP_015260320.1">
    <property type="nucleotide sequence ID" value="NC_019902.2"/>
</dbReference>
<evidence type="ECO:0000256" key="8">
    <source>
        <dbReference type="ARBA" id="ARBA00022825"/>
    </source>
</evidence>
<evidence type="ECO:0000259" key="12">
    <source>
        <dbReference type="PROSITE" id="PS50106"/>
    </source>
</evidence>
<feature type="binding site" evidence="10">
    <location>
        <begin position="206"/>
        <end position="208"/>
    </location>
    <ligand>
        <name>substrate</name>
    </ligand>
</feature>
<dbReference type="GO" id="GO:0004252">
    <property type="term" value="F:serine-type endopeptidase activity"/>
    <property type="evidence" value="ECO:0007669"/>
    <property type="project" value="InterPro"/>
</dbReference>
<evidence type="ECO:0000256" key="1">
    <source>
        <dbReference type="ARBA" id="ARBA00004418"/>
    </source>
</evidence>
<keyword evidence="4 11" id="KW-0732">Signal</keyword>
<dbReference type="InterPro" id="IPR011782">
    <property type="entry name" value="Pept_S1C_Do"/>
</dbReference>
<keyword evidence="7" id="KW-0378">Hydrolase</keyword>
<feature type="binding site" evidence="10">
    <location>
        <position position="134"/>
    </location>
    <ligand>
        <name>substrate</name>
    </ligand>
</feature>
<dbReference type="HOGENOM" id="CLU_020120_1_1_6"/>
<protein>
    <submittedName>
        <fullName evidence="13">HtrA protease/chaperone protein / Serine protease (Protease DO)</fullName>
    </submittedName>
</protein>
<feature type="signal peptide" evidence="11">
    <location>
        <begin position="1"/>
        <end position="21"/>
    </location>
</feature>
<dbReference type="SMART" id="SM00228">
    <property type="entry name" value="PDZ"/>
    <property type="match status" value="2"/>
</dbReference>
<dbReference type="PROSITE" id="PS50106">
    <property type="entry name" value="PDZ"/>
    <property type="match status" value="2"/>
</dbReference>
<dbReference type="EMBL" id="CP003989">
    <property type="protein sequence ID" value="AGA35225.1"/>
    <property type="molecule type" value="Genomic_DNA"/>
</dbReference>
<name>L0E1Z1_THIND</name>
<feature type="active site" description="Charge relay system" evidence="9">
    <location>
        <position position="134"/>
    </location>
</feature>
<dbReference type="FunFam" id="2.40.10.10:FF:000001">
    <property type="entry name" value="Periplasmic serine protease DegS"/>
    <property type="match status" value="1"/>
</dbReference>
<evidence type="ECO:0000313" key="13">
    <source>
        <dbReference type="EMBL" id="AGA35225.1"/>
    </source>
</evidence>
<evidence type="ECO:0000256" key="3">
    <source>
        <dbReference type="ARBA" id="ARBA00022670"/>
    </source>
</evidence>
<feature type="chain" id="PRO_5039262797" evidence="11">
    <location>
        <begin position="22"/>
        <end position="449"/>
    </location>
</feature>
<feature type="binding site" evidence="10">
    <location>
        <begin position="224"/>
        <end position="228"/>
    </location>
    <ligand>
        <name>substrate</name>
    </ligand>
</feature>
<dbReference type="eggNOG" id="COG0265">
    <property type="taxonomic scope" value="Bacteria"/>
</dbReference>
<comment type="subcellular location">
    <subcellularLocation>
        <location evidence="1">Periplasm</location>
    </subcellularLocation>
</comment>
<dbReference type="InterPro" id="IPR009003">
    <property type="entry name" value="Peptidase_S1_PA"/>
</dbReference>
<dbReference type="PANTHER" id="PTHR22939">
    <property type="entry name" value="SERINE PROTEASE FAMILY S1C HTRA-RELATED"/>
    <property type="match status" value="1"/>
</dbReference>
<dbReference type="Gene3D" id="2.40.10.120">
    <property type="match status" value="1"/>
</dbReference>
<dbReference type="Proteomes" id="UP000010809">
    <property type="component" value="Chromosome"/>
</dbReference>
<proteinExistence type="inferred from homology"/>
<sequence length="449" mass="47726">MMAKTILTLLALLLTAAPVQAQLPAAIDGEPLPTLAPMLERTVPAVVNVATRALVVEPVSPLFDDPFFRRFFDLPSRQRERIRQGLGSGVVVDARQGLILTNNHVIQRADEIVVTLHDGRRYDAEVIGADRETDIALIRIDAEGLQALPFADSDALRVGDFVVAIGNPFGLGQTVTSGIVSALGRSGLGIEGFEDFIQTDASINPGNSGGALVNLRGELVGINTAILARGGGNIGIGFAIPINMARQVQEHLITDGVVTRGQLGIAVQDLTPDLAQAFSLQVSSGAVVTRVEPGSPADRAGLRSGDVVLETGGRPVRNATDLRNRIGLLRVGTEVRLRILRNGREQSVVARIEAPQRQELDGASIDARLGGAQFARMLQHDGEPRIVISAVEPRSVAARAGLREGDVVLSINRREVSELEDIRAAAQAGRGGLLLNIQRGDGAFFLMLQ</sequence>
<evidence type="ECO:0000256" key="6">
    <source>
        <dbReference type="ARBA" id="ARBA00022764"/>
    </source>
</evidence>
<accession>L0E1Z1</accession>
<dbReference type="Pfam" id="PF13365">
    <property type="entry name" value="Trypsin_2"/>
    <property type="match status" value="1"/>
</dbReference>
<evidence type="ECO:0000256" key="2">
    <source>
        <dbReference type="ARBA" id="ARBA00010541"/>
    </source>
</evidence>
<dbReference type="OrthoDB" id="9758917at2"/>
<dbReference type="SUPFAM" id="SSF50156">
    <property type="entry name" value="PDZ domain-like"/>
    <property type="match status" value="2"/>
</dbReference>
<keyword evidence="8" id="KW-0720">Serine protease</keyword>
<evidence type="ECO:0000256" key="11">
    <source>
        <dbReference type="SAM" id="SignalP"/>
    </source>
</evidence>
<dbReference type="InterPro" id="IPR036034">
    <property type="entry name" value="PDZ_sf"/>
</dbReference>
<evidence type="ECO:0000256" key="10">
    <source>
        <dbReference type="PIRSR" id="PIRSR611782-2"/>
    </source>
</evidence>
<keyword evidence="14" id="KW-1185">Reference proteome</keyword>
<feature type="active site" description="Charge relay system" evidence="9">
    <location>
        <position position="208"/>
    </location>
</feature>
<gene>
    <name evidence="13" type="primary">degQ [H]</name>
    <name evidence="13" type="ordered locus">TVNIR_3595</name>
</gene>
<feature type="active site" description="Charge relay system" evidence="9">
    <location>
        <position position="104"/>
    </location>
</feature>
<dbReference type="Gene3D" id="2.30.42.10">
    <property type="match status" value="2"/>
</dbReference>
<comment type="similarity">
    <text evidence="2">Belongs to the peptidase S1C family.</text>
</comment>
<dbReference type="GO" id="GO:0042597">
    <property type="term" value="C:periplasmic space"/>
    <property type="evidence" value="ECO:0007669"/>
    <property type="project" value="UniProtKB-SubCell"/>
</dbReference>
<dbReference type="AlphaFoldDB" id="L0E1Z1"/>
<dbReference type="PATRIC" id="fig|1255043.3.peg.3627"/>
<keyword evidence="6" id="KW-0574">Periplasm</keyword>
<dbReference type="KEGG" id="tni:TVNIR_3595"/>
<dbReference type="PANTHER" id="PTHR22939:SF129">
    <property type="entry name" value="SERINE PROTEASE HTRA2, MITOCHONDRIAL"/>
    <property type="match status" value="1"/>
</dbReference>
<evidence type="ECO:0000256" key="5">
    <source>
        <dbReference type="ARBA" id="ARBA00022737"/>
    </source>
</evidence>
<feature type="domain" description="PDZ" evidence="12">
    <location>
        <begin position="349"/>
        <end position="441"/>
    </location>
</feature>
<dbReference type="Pfam" id="PF17820">
    <property type="entry name" value="PDZ_6"/>
    <property type="match status" value="1"/>
</dbReference>
<dbReference type="InterPro" id="IPR041489">
    <property type="entry name" value="PDZ_6"/>
</dbReference>
<dbReference type="NCBIfam" id="TIGR02037">
    <property type="entry name" value="degP_htrA_DO"/>
    <property type="match status" value="1"/>
</dbReference>
<keyword evidence="3 13" id="KW-0645">Protease</keyword>
<dbReference type="GO" id="GO:0006508">
    <property type="term" value="P:proteolysis"/>
    <property type="evidence" value="ECO:0007669"/>
    <property type="project" value="UniProtKB-KW"/>
</dbReference>
<dbReference type="Pfam" id="PF13180">
    <property type="entry name" value="PDZ_2"/>
    <property type="match status" value="1"/>
</dbReference>
<evidence type="ECO:0000256" key="4">
    <source>
        <dbReference type="ARBA" id="ARBA00022729"/>
    </source>
</evidence>
<reference evidence="13" key="1">
    <citation type="submission" date="2015-12" db="EMBL/GenBank/DDBJ databases">
        <authorList>
            <person name="Tikhonova T.V."/>
            <person name="Pavlov A.R."/>
            <person name="Beletsky A.V."/>
            <person name="Mardanov A.V."/>
            <person name="Sorokin D.Y."/>
            <person name="Ravin N.V."/>
            <person name="Popov V.O."/>
        </authorList>
    </citation>
    <scope>NUCLEOTIDE SEQUENCE</scope>
    <source>
        <strain evidence="13">DSM 14787</strain>
    </source>
</reference>
<dbReference type="InterPro" id="IPR001478">
    <property type="entry name" value="PDZ"/>
</dbReference>
<evidence type="ECO:0000256" key="7">
    <source>
        <dbReference type="ARBA" id="ARBA00022801"/>
    </source>
</evidence>
<feature type="domain" description="PDZ" evidence="12">
    <location>
        <begin position="252"/>
        <end position="343"/>
    </location>
</feature>
<dbReference type="CDD" id="cd10839">
    <property type="entry name" value="cpPDZ1_DegP-like"/>
    <property type="match status" value="1"/>
</dbReference>
<keyword evidence="5" id="KW-0677">Repeat</keyword>
<dbReference type="STRING" id="1255043.TVNIR_3595"/>
<evidence type="ECO:0000256" key="9">
    <source>
        <dbReference type="PIRSR" id="PIRSR611782-1"/>
    </source>
</evidence>
<dbReference type="PRINTS" id="PR00834">
    <property type="entry name" value="PROTEASES2C"/>
</dbReference>
<feature type="binding site" evidence="10">
    <location>
        <position position="104"/>
    </location>
    <ligand>
        <name>substrate</name>
    </ligand>
</feature>
<organism evidence="13 14">
    <name type="scientific">Thioalkalivibrio nitratireducens (strain DSM 14787 / UNIQEM 213 / ALEN2)</name>
    <dbReference type="NCBI Taxonomy" id="1255043"/>
    <lineage>
        <taxon>Bacteria</taxon>
        <taxon>Pseudomonadati</taxon>
        <taxon>Pseudomonadota</taxon>
        <taxon>Gammaproteobacteria</taxon>
        <taxon>Chromatiales</taxon>
        <taxon>Ectothiorhodospiraceae</taxon>
        <taxon>Thioalkalivibrio</taxon>
    </lineage>
</organism>
<dbReference type="InterPro" id="IPR001940">
    <property type="entry name" value="Peptidase_S1C"/>
</dbReference>
<evidence type="ECO:0000313" key="14">
    <source>
        <dbReference type="Proteomes" id="UP000010809"/>
    </source>
</evidence>
<dbReference type="SUPFAM" id="SSF50494">
    <property type="entry name" value="Trypsin-like serine proteases"/>
    <property type="match status" value="1"/>
</dbReference>